<evidence type="ECO:0000313" key="2">
    <source>
        <dbReference type="Proteomes" id="UP000008842"/>
    </source>
</evidence>
<dbReference type="Proteomes" id="UP000008842">
    <property type="component" value="Chromosome"/>
</dbReference>
<evidence type="ECO:0008006" key="3">
    <source>
        <dbReference type="Google" id="ProtNLM"/>
    </source>
</evidence>
<sequence>MQKFLHLWFLKTWRVNFFILAREVKKSRAKTKKILRHFIP</sequence>
<proteinExistence type="predicted"/>
<dbReference type="HOGENOM" id="CLU_3375200_0_0_10"/>
<organism evidence="1 2">
    <name type="scientific">Porphyromonas gingivalis (strain ATCC 33277 / DSM 20709 / CIP 103683 / JCM 12257 / NCTC 11834 / 2561)</name>
    <dbReference type="NCBI Taxonomy" id="431947"/>
    <lineage>
        <taxon>Bacteria</taxon>
        <taxon>Pseudomonadati</taxon>
        <taxon>Bacteroidota</taxon>
        <taxon>Bacteroidia</taxon>
        <taxon>Bacteroidales</taxon>
        <taxon>Porphyromonadaceae</taxon>
        <taxon>Porphyromonas</taxon>
    </lineage>
</organism>
<dbReference type="EMBL" id="AP009380">
    <property type="protein sequence ID" value="BAG32811.1"/>
    <property type="molecule type" value="Genomic_DNA"/>
</dbReference>
<accession>B2RHG6</accession>
<dbReference type="KEGG" id="pgn:PGN_0292"/>
<dbReference type="Pfam" id="PF07877">
    <property type="entry name" value="DUF1661"/>
    <property type="match status" value="1"/>
</dbReference>
<dbReference type="InterPro" id="IPR012456">
    <property type="entry name" value="DUF1661"/>
</dbReference>
<name>B2RHG6_PORG3</name>
<gene>
    <name evidence="1" type="ordered locus">PGN_0292</name>
</gene>
<evidence type="ECO:0000313" key="1">
    <source>
        <dbReference type="EMBL" id="BAG32811.1"/>
    </source>
</evidence>
<reference evidence="1 2" key="1">
    <citation type="journal article" date="2008" name="DNA Res.">
        <title>Determination of the genome sequence of Porphyromonas gingivalis strain ATCC 33277 and genomic comparison with strain W83 revealed extensive genome rearrangements in P. gingivalis.</title>
        <authorList>
            <person name="Naito M."/>
            <person name="Hirakawa H."/>
            <person name="Yamashita A."/>
            <person name="Ohara N."/>
            <person name="Shoji M."/>
            <person name="Yukitake H."/>
            <person name="Nakayama K."/>
            <person name="Toh H."/>
            <person name="Yoshimura F."/>
            <person name="Kuhara S."/>
            <person name="Hattori M."/>
            <person name="Hayashi T."/>
            <person name="Nakayama K."/>
        </authorList>
    </citation>
    <scope>NUCLEOTIDE SEQUENCE [LARGE SCALE GENOMIC DNA]</scope>
    <source>
        <strain evidence="2">ATCC 33277 / DSM 20709 / CIP 103683 / JCM 12257 / NCTC 11834 / 2561</strain>
    </source>
</reference>
<dbReference type="AlphaFoldDB" id="B2RHG6"/>
<protein>
    <recommendedName>
        <fullName evidence="3">DUF1661 domain-containing protein</fullName>
    </recommendedName>
</protein>